<dbReference type="PROSITE" id="PS51194">
    <property type="entry name" value="HELICASE_CTER"/>
    <property type="match status" value="1"/>
</dbReference>
<dbReference type="InterPro" id="IPR001650">
    <property type="entry name" value="Helicase_C-like"/>
</dbReference>
<keyword evidence="3" id="KW-0067">ATP-binding</keyword>
<dbReference type="GO" id="GO:0005634">
    <property type="term" value="C:nucleus"/>
    <property type="evidence" value="ECO:0007669"/>
    <property type="project" value="TreeGrafter"/>
</dbReference>
<evidence type="ECO:0000259" key="5">
    <source>
        <dbReference type="PROSITE" id="PS51194"/>
    </source>
</evidence>
<evidence type="ECO:0000313" key="7">
    <source>
        <dbReference type="Proteomes" id="UP000799440"/>
    </source>
</evidence>
<feature type="region of interest" description="Disordered" evidence="4">
    <location>
        <begin position="1"/>
        <end position="41"/>
    </location>
</feature>
<sequence>MDPSVLRMQLPDAAHPHLRSSSEDSAASPTTGATTPIPSSTDDNLNHYIPLGCLHLPEPLVLETYHCESPWTELSACSLSERAKANIGKDATKLLAAQWIRLFLYQGLDSPSAGRIVRLYLLPEDWGRRTIIDRGCQSLKKALRQLLHHVDVSPAAWSGEYREEDVRYFDPWATAEDVSLFYLFNKLPSPAPDHRLVKNRYSRNAVIGLLDAASASQDGDVEQFIPGLKSKLYPYQARSAALMLQREAAPQLQLDPRLEVRETPTGEKYYFGARDGSFMQEPRYYESNRGGILAETMGLGKTVICLALILATRGHMPQIPPAYHEPTIRPRVGSLGDMVASTIARKAIPASAYLSILEAEQNIDLQSCKQMLGRNMPHYYIPAVVPRLSRSGVIPPAQKLSMCGGTIVVVPGNLLNQWQNEIQKHVTRDGLRVLVMLTRTERAKNVKQNGGSVGMDVRTDLPQSTDLLKYDVILFTRNRFEWETRCDLDIMTAGFPSLASNTFVRMLYSSPLKELHWLRIIIDEGHNLSSGLSNAVILARQLHVERRWVVSGTPAKNLVGVELEMFTEDPSDSDPVILRGMAMEQRKEFKIDDEDNTKAAKALGSLASGFLMVRPWAESASEIKLEWTEYIYRHEHQYRKTNSGFSSCFLRVLEGLVVKTRPEDVERDIQLPPMRHRTVFLKPCWYDKMTSNLFIQVLRANAITSEREGVDYLFHKSSAASRHTLLRNLRQSHFAWTGFSAEDVVATLETTIKYLKKEDKNCTPEDAATLLESSSIILGLLESKRWLALSEAHEVGLAVEGWSEESREQFSLAIGKPSLIGATQLLEGQSLVDHQILSDNPAEGLENVLNERTDILNIKSDVNVKDGKQFAKAAVPSSCLSDSPVKSRKPKTAFKSPMKNSSPSKPAKASLLLRKHLPDSPRAQVAQHSRTPNNIASQSSATPESTDPPVLFEPTHHDRPSTPAPSPTRRPKKRKLTLADETASLPASSSLLQTHLLGTTSAKLTYLLDTVIKYHETDKILIFYDGDNAAYYLAQTLELLYINHRIYARTLDNVKRSEYIALFNIDPDVRVLLIDVACGALGLNLNAASIVLIVNPINRPGLEAQAIKRAHRIGQSKEVRVETLVLEGTIEEKIFRQAKRMSRMQHAEAKTLEDDDEIAGIIQNAEVLPVEEGEGWGLRQYALLGSPQQVFGREGRERYDRFGSTEKVKGEEEKKGRPVKRVRESKGKKKAGDGSETKMTSPAVAMVERLDVPRQSLFGSGMDTQ</sequence>
<keyword evidence="1" id="KW-0547">Nucleotide-binding</keyword>
<dbReference type="EMBL" id="MU006567">
    <property type="protein sequence ID" value="KAF2749086.1"/>
    <property type="molecule type" value="Genomic_DNA"/>
</dbReference>
<dbReference type="Gene3D" id="3.40.50.300">
    <property type="entry name" value="P-loop containing nucleotide triphosphate hydrolases"/>
    <property type="match status" value="1"/>
</dbReference>
<protein>
    <recommendedName>
        <fullName evidence="5">Helicase C-terminal domain-containing protein</fullName>
    </recommendedName>
</protein>
<feature type="compositionally biased region" description="Low complexity" evidence="4">
    <location>
        <begin position="895"/>
        <end position="907"/>
    </location>
</feature>
<dbReference type="InterPro" id="IPR049730">
    <property type="entry name" value="SNF2/RAD54-like_C"/>
</dbReference>
<dbReference type="GO" id="GO:0016787">
    <property type="term" value="F:hydrolase activity"/>
    <property type="evidence" value="ECO:0007669"/>
    <property type="project" value="UniProtKB-KW"/>
</dbReference>
<dbReference type="PANTHER" id="PTHR45626:SF51">
    <property type="entry name" value="SNF2-RELATED DOMAIN-CONTAINING PROTEIN"/>
    <property type="match status" value="1"/>
</dbReference>
<dbReference type="SUPFAM" id="SSF52540">
    <property type="entry name" value="P-loop containing nucleoside triphosphate hydrolases"/>
    <property type="match status" value="2"/>
</dbReference>
<reference evidence="6" key="1">
    <citation type="journal article" date="2020" name="Stud. Mycol.">
        <title>101 Dothideomycetes genomes: a test case for predicting lifestyles and emergence of pathogens.</title>
        <authorList>
            <person name="Haridas S."/>
            <person name="Albert R."/>
            <person name="Binder M."/>
            <person name="Bloem J."/>
            <person name="Labutti K."/>
            <person name="Salamov A."/>
            <person name="Andreopoulos B."/>
            <person name="Baker S."/>
            <person name="Barry K."/>
            <person name="Bills G."/>
            <person name="Bluhm B."/>
            <person name="Cannon C."/>
            <person name="Castanera R."/>
            <person name="Culley D."/>
            <person name="Daum C."/>
            <person name="Ezra D."/>
            <person name="Gonzalez J."/>
            <person name="Henrissat B."/>
            <person name="Kuo A."/>
            <person name="Liang C."/>
            <person name="Lipzen A."/>
            <person name="Lutzoni F."/>
            <person name="Magnuson J."/>
            <person name="Mondo S."/>
            <person name="Nolan M."/>
            <person name="Ohm R."/>
            <person name="Pangilinan J."/>
            <person name="Park H.-J."/>
            <person name="Ramirez L."/>
            <person name="Alfaro M."/>
            <person name="Sun H."/>
            <person name="Tritt A."/>
            <person name="Yoshinaga Y."/>
            <person name="Zwiers L.-H."/>
            <person name="Turgeon B."/>
            <person name="Goodwin S."/>
            <person name="Spatafora J."/>
            <person name="Crous P."/>
            <person name="Grigoriev I."/>
        </authorList>
    </citation>
    <scope>NUCLEOTIDE SEQUENCE</scope>
    <source>
        <strain evidence="6">CBS 119925</strain>
    </source>
</reference>
<feature type="compositionally biased region" description="Low complexity" evidence="4">
    <location>
        <begin position="25"/>
        <end position="41"/>
    </location>
</feature>
<dbReference type="Pfam" id="PF00176">
    <property type="entry name" value="SNF2-rel_dom"/>
    <property type="match status" value="1"/>
</dbReference>
<dbReference type="Gene3D" id="3.40.50.10810">
    <property type="entry name" value="Tandem AAA-ATPase domain"/>
    <property type="match status" value="2"/>
</dbReference>
<feature type="region of interest" description="Disordered" evidence="4">
    <location>
        <begin position="1202"/>
        <end position="1265"/>
    </location>
</feature>
<evidence type="ECO:0000256" key="1">
    <source>
        <dbReference type="ARBA" id="ARBA00022741"/>
    </source>
</evidence>
<feature type="domain" description="Helicase C-terminal" evidence="5">
    <location>
        <begin position="1003"/>
        <end position="1157"/>
    </location>
</feature>
<dbReference type="InterPro" id="IPR000330">
    <property type="entry name" value="SNF2_N"/>
</dbReference>
<keyword evidence="2" id="KW-0378">Hydrolase</keyword>
<dbReference type="AlphaFoldDB" id="A0A6A6VH10"/>
<evidence type="ECO:0000256" key="4">
    <source>
        <dbReference type="SAM" id="MobiDB-lite"/>
    </source>
</evidence>
<dbReference type="InterPro" id="IPR050628">
    <property type="entry name" value="SNF2_RAD54_helicase_TF"/>
</dbReference>
<organism evidence="6 7">
    <name type="scientific">Sporormia fimetaria CBS 119925</name>
    <dbReference type="NCBI Taxonomy" id="1340428"/>
    <lineage>
        <taxon>Eukaryota</taxon>
        <taxon>Fungi</taxon>
        <taxon>Dikarya</taxon>
        <taxon>Ascomycota</taxon>
        <taxon>Pezizomycotina</taxon>
        <taxon>Dothideomycetes</taxon>
        <taxon>Pleosporomycetidae</taxon>
        <taxon>Pleosporales</taxon>
        <taxon>Sporormiaceae</taxon>
        <taxon>Sporormia</taxon>
    </lineage>
</organism>
<dbReference type="CDD" id="cd18008">
    <property type="entry name" value="DEXDc_SHPRH-like"/>
    <property type="match status" value="1"/>
</dbReference>
<feature type="compositionally biased region" description="Polar residues" evidence="4">
    <location>
        <begin position="926"/>
        <end position="945"/>
    </location>
</feature>
<dbReference type="SMART" id="SM00487">
    <property type="entry name" value="DEXDc"/>
    <property type="match status" value="1"/>
</dbReference>
<evidence type="ECO:0000256" key="3">
    <source>
        <dbReference type="ARBA" id="ARBA00022840"/>
    </source>
</evidence>
<feature type="region of interest" description="Disordered" evidence="4">
    <location>
        <begin position="920"/>
        <end position="977"/>
    </location>
</feature>
<name>A0A6A6VH10_9PLEO</name>
<dbReference type="InterPro" id="IPR027417">
    <property type="entry name" value="P-loop_NTPase"/>
</dbReference>
<keyword evidence="7" id="KW-1185">Reference proteome</keyword>
<dbReference type="InterPro" id="IPR014001">
    <property type="entry name" value="Helicase_ATP-bd"/>
</dbReference>
<gene>
    <name evidence="6" type="ORF">M011DRAFT_475825</name>
</gene>
<dbReference type="GO" id="GO:0008094">
    <property type="term" value="F:ATP-dependent activity, acting on DNA"/>
    <property type="evidence" value="ECO:0007669"/>
    <property type="project" value="TreeGrafter"/>
</dbReference>
<feature type="region of interest" description="Disordered" evidence="4">
    <location>
        <begin position="873"/>
        <end position="907"/>
    </location>
</feature>
<evidence type="ECO:0000256" key="2">
    <source>
        <dbReference type="ARBA" id="ARBA00022801"/>
    </source>
</evidence>
<accession>A0A6A6VH10</accession>
<dbReference type="Pfam" id="PF00271">
    <property type="entry name" value="Helicase_C"/>
    <property type="match status" value="1"/>
</dbReference>
<dbReference type="InterPro" id="IPR038718">
    <property type="entry name" value="SNF2-like_sf"/>
</dbReference>
<proteinExistence type="predicted"/>
<dbReference type="PANTHER" id="PTHR45626">
    <property type="entry name" value="TRANSCRIPTION TERMINATION FACTOR 2-RELATED"/>
    <property type="match status" value="1"/>
</dbReference>
<evidence type="ECO:0000313" key="6">
    <source>
        <dbReference type="EMBL" id="KAF2749086.1"/>
    </source>
</evidence>
<dbReference type="CDD" id="cd18793">
    <property type="entry name" value="SF2_C_SNF"/>
    <property type="match status" value="1"/>
</dbReference>
<dbReference type="OrthoDB" id="2801544at2759"/>
<dbReference type="GO" id="GO:0006281">
    <property type="term" value="P:DNA repair"/>
    <property type="evidence" value="ECO:0007669"/>
    <property type="project" value="TreeGrafter"/>
</dbReference>
<feature type="compositionally biased region" description="Basic and acidic residues" evidence="4">
    <location>
        <begin position="1202"/>
        <end position="1236"/>
    </location>
</feature>
<dbReference type="GO" id="GO:0005524">
    <property type="term" value="F:ATP binding"/>
    <property type="evidence" value="ECO:0007669"/>
    <property type="project" value="UniProtKB-KW"/>
</dbReference>
<dbReference type="Proteomes" id="UP000799440">
    <property type="component" value="Unassembled WGS sequence"/>
</dbReference>